<keyword evidence="2" id="KW-0143">Chaperone</keyword>
<dbReference type="Gene3D" id="1.10.287.370">
    <property type="match status" value="1"/>
</dbReference>
<reference evidence="4 5" key="1">
    <citation type="submission" date="2019-03" db="EMBL/GenBank/DDBJ databases">
        <title>Rhodosporidium diobovatum UCD-FST 08-225 genome sequencing, assembly, and annotation.</title>
        <authorList>
            <person name="Fakankun I.U."/>
            <person name="Fristensky B."/>
            <person name="Levin D.B."/>
        </authorList>
    </citation>
    <scope>NUCLEOTIDE SEQUENCE [LARGE SCALE GENOMIC DNA]</scope>
    <source>
        <strain evidence="4 5">UCD-FST 08-225</strain>
    </source>
</reference>
<dbReference type="GO" id="GO:0005737">
    <property type="term" value="C:cytoplasm"/>
    <property type="evidence" value="ECO:0007669"/>
    <property type="project" value="TreeGrafter"/>
</dbReference>
<dbReference type="AlphaFoldDB" id="A0A5C5FXU5"/>
<gene>
    <name evidence="4" type="ORF">DMC30DRAFT_232022</name>
</gene>
<dbReference type="InterPro" id="IPR009053">
    <property type="entry name" value="Prefoldin"/>
</dbReference>
<accession>A0A5C5FXU5</accession>
<dbReference type="InterPro" id="IPR002777">
    <property type="entry name" value="PFD_beta-like"/>
</dbReference>
<name>A0A5C5FXU5_9BASI</name>
<feature type="coiled-coil region" evidence="3">
    <location>
        <begin position="76"/>
        <end position="110"/>
    </location>
</feature>
<dbReference type="Pfam" id="PF01920">
    <property type="entry name" value="Prefoldin_2"/>
    <property type="match status" value="1"/>
</dbReference>
<dbReference type="GO" id="GO:0044183">
    <property type="term" value="F:protein folding chaperone"/>
    <property type="evidence" value="ECO:0007669"/>
    <property type="project" value="TreeGrafter"/>
</dbReference>
<keyword evidence="3" id="KW-0175">Coiled coil</keyword>
<organism evidence="4 5">
    <name type="scientific">Rhodotorula diobovata</name>
    <dbReference type="NCBI Taxonomy" id="5288"/>
    <lineage>
        <taxon>Eukaryota</taxon>
        <taxon>Fungi</taxon>
        <taxon>Dikarya</taxon>
        <taxon>Basidiomycota</taxon>
        <taxon>Pucciniomycotina</taxon>
        <taxon>Microbotryomycetes</taxon>
        <taxon>Sporidiobolales</taxon>
        <taxon>Sporidiobolaceae</taxon>
        <taxon>Rhodotorula</taxon>
    </lineage>
</organism>
<dbReference type="SUPFAM" id="SSF46579">
    <property type="entry name" value="Prefoldin"/>
    <property type="match status" value="1"/>
</dbReference>
<evidence type="ECO:0000313" key="4">
    <source>
        <dbReference type="EMBL" id="TNY20854.1"/>
    </source>
</evidence>
<dbReference type="PANTHER" id="PTHR20903">
    <property type="entry name" value="PREFOLDIN SUBUNIT 1-RELATED"/>
    <property type="match status" value="1"/>
</dbReference>
<evidence type="ECO:0000313" key="5">
    <source>
        <dbReference type="Proteomes" id="UP000311382"/>
    </source>
</evidence>
<dbReference type="STRING" id="5288.A0A5C5FXU5"/>
<keyword evidence="5" id="KW-1185">Reference proteome</keyword>
<comment type="similarity">
    <text evidence="1">Belongs to the prefoldin subunit beta family.</text>
</comment>
<comment type="caution">
    <text evidence="4">The sequence shown here is derived from an EMBL/GenBank/DDBJ whole genome shotgun (WGS) entry which is preliminary data.</text>
</comment>
<evidence type="ECO:0008006" key="6">
    <source>
        <dbReference type="Google" id="ProtNLM"/>
    </source>
</evidence>
<evidence type="ECO:0000256" key="2">
    <source>
        <dbReference type="ARBA" id="ARBA00023186"/>
    </source>
</evidence>
<dbReference type="OrthoDB" id="2015447at2759"/>
<dbReference type="GO" id="GO:0051082">
    <property type="term" value="F:unfolded protein binding"/>
    <property type="evidence" value="ECO:0007669"/>
    <property type="project" value="InterPro"/>
</dbReference>
<evidence type="ECO:0000256" key="1">
    <source>
        <dbReference type="ARBA" id="ARBA00008045"/>
    </source>
</evidence>
<dbReference type="EMBL" id="SOZI01000056">
    <property type="protein sequence ID" value="TNY20854.1"/>
    <property type="molecule type" value="Genomic_DNA"/>
</dbReference>
<dbReference type="PANTHER" id="PTHR20903:SF0">
    <property type="entry name" value="PREFOLDIN SUBUNIT 1"/>
    <property type="match status" value="1"/>
</dbReference>
<dbReference type="Proteomes" id="UP000311382">
    <property type="component" value="Unassembled WGS sequence"/>
</dbReference>
<sequence>MGDDVRQALLQLQQRGQDASRSLAAVRAQLNARHRDSKLSTLTLREIQGLPRDPGGATCYRGVGRTFVQESRNNVENTLRAQNKEAEDDIAVLEKKAKYLENEIMTAQNSLKDILQAQAADR</sequence>
<proteinExistence type="inferred from homology"/>
<protein>
    <recommendedName>
        <fullName evidence="6">Prefoldin</fullName>
    </recommendedName>
</protein>
<evidence type="ECO:0000256" key="3">
    <source>
        <dbReference type="SAM" id="Coils"/>
    </source>
</evidence>
<dbReference type="GO" id="GO:0016272">
    <property type="term" value="C:prefoldin complex"/>
    <property type="evidence" value="ECO:0007669"/>
    <property type="project" value="InterPro"/>
</dbReference>